<dbReference type="GO" id="GO:0097020">
    <property type="term" value="F:COPII receptor activity"/>
    <property type="evidence" value="ECO:0007669"/>
    <property type="project" value="InterPro"/>
</dbReference>
<protein>
    <submittedName>
        <fullName evidence="8">Uncharacterized protein</fullName>
    </submittedName>
</protein>
<dbReference type="EMBL" id="BLLK01000045">
    <property type="protein sequence ID" value="GFH51115.1"/>
    <property type="molecule type" value="Genomic_DNA"/>
</dbReference>
<feature type="transmembrane region" description="Helical" evidence="7">
    <location>
        <begin position="12"/>
        <end position="32"/>
    </location>
</feature>
<dbReference type="PANTHER" id="PTHR13144">
    <property type="entry name" value="TEX261 PROTEIN"/>
    <property type="match status" value="1"/>
</dbReference>
<dbReference type="GO" id="GO:0000139">
    <property type="term" value="C:Golgi membrane"/>
    <property type="evidence" value="ECO:0007669"/>
    <property type="project" value="TreeGrafter"/>
</dbReference>
<comment type="caution">
    <text evidence="8">The sequence shown here is derived from an EMBL/GenBank/DDBJ whole genome shotgun (WGS) entry which is preliminary data.</text>
</comment>
<proteinExistence type="inferred from homology"/>
<comment type="similarity">
    <text evidence="2">Belongs to the SVP26 family.</text>
</comment>
<name>A0AAD3CU57_9STRA</name>
<evidence type="ECO:0000256" key="7">
    <source>
        <dbReference type="SAM" id="Phobius"/>
    </source>
</evidence>
<keyword evidence="3 7" id="KW-0812">Transmembrane</keyword>
<feature type="transmembrane region" description="Helical" evidence="7">
    <location>
        <begin position="98"/>
        <end position="117"/>
    </location>
</feature>
<feature type="transmembrane region" description="Helical" evidence="7">
    <location>
        <begin position="138"/>
        <end position="159"/>
    </location>
</feature>
<evidence type="ECO:0000256" key="2">
    <source>
        <dbReference type="ARBA" id="ARBA00008096"/>
    </source>
</evidence>
<gene>
    <name evidence="8" type="ORF">CTEN210_07591</name>
</gene>
<evidence type="ECO:0000256" key="3">
    <source>
        <dbReference type="ARBA" id="ARBA00022692"/>
    </source>
</evidence>
<feature type="compositionally biased region" description="Polar residues" evidence="6">
    <location>
        <begin position="276"/>
        <end position="296"/>
    </location>
</feature>
<keyword evidence="9" id="KW-1185">Reference proteome</keyword>
<feature type="transmembrane region" description="Helical" evidence="7">
    <location>
        <begin position="53"/>
        <end position="78"/>
    </location>
</feature>
<dbReference type="AlphaFoldDB" id="A0AAD3CU57"/>
<dbReference type="Proteomes" id="UP001054902">
    <property type="component" value="Unassembled WGS sequence"/>
</dbReference>
<accession>A0AAD3CU57</accession>
<dbReference type="GO" id="GO:0030134">
    <property type="term" value="C:COPII-coated ER to Golgi transport vesicle"/>
    <property type="evidence" value="ECO:0007669"/>
    <property type="project" value="TreeGrafter"/>
</dbReference>
<sequence>MGFIFKITSFIGGWIAVAVLALSVSAGLYLACELAEEYSSLVKKFLHRSTLGIGAFYILLAIDGLPFTKCLFGVVSYLSYIPLLANFPFVQPVSVATIWALVVTLLNHLSWFNYFISDDYRYEHGRNYNENSFGSQSPAMKVMGFLFIFVWVVPLGYFISLTSIEESLPMATGNQGGGEGQRKMKGLFKSFVDTLLQKKDEVMRKAGYGYGTEKKDRDDSYGYVGGNDYSQAQNAQQQPYGASYGQQPQQQQQQYAQQQNFNMQQQSYSAPGGYQQYGNNQSHYQSYNTTQQRKKY</sequence>
<dbReference type="PANTHER" id="PTHR13144:SF0">
    <property type="entry name" value="PROTEIN TEX261"/>
    <property type="match status" value="1"/>
</dbReference>
<keyword evidence="5 7" id="KW-0472">Membrane</keyword>
<feature type="region of interest" description="Disordered" evidence="6">
    <location>
        <begin position="234"/>
        <end position="296"/>
    </location>
</feature>
<comment type="subcellular location">
    <subcellularLocation>
        <location evidence="1">Membrane</location>
        <topology evidence="1">Multi-pass membrane protein</topology>
    </subcellularLocation>
</comment>
<organism evidence="8 9">
    <name type="scientific">Chaetoceros tenuissimus</name>
    <dbReference type="NCBI Taxonomy" id="426638"/>
    <lineage>
        <taxon>Eukaryota</taxon>
        <taxon>Sar</taxon>
        <taxon>Stramenopiles</taxon>
        <taxon>Ochrophyta</taxon>
        <taxon>Bacillariophyta</taxon>
        <taxon>Coscinodiscophyceae</taxon>
        <taxon>Chaetocerotophycidae</taxon>
        <taxon>Chaetocerotales</taxon>
        <taxon>Chaetocerotaceae</taxon>
        <taxon>Chaetoceros</taxon>
    </lineage>
</organism>
<keyword evidence="4 7" id="KW-1133">Transmembrane helix</keyword>
<evidence type="ECO:0000256" key="6">
    <source>
        <dbReference type="SAM" id="MobiDB-lite"/>
    </source>
</evidence>
<evidence type="ECO:0000313" key="9">
    <source>
        <dbReference type="Proteomes" id="UP001054902"/>
    </source>
</evidence>
<dbReference type="GO" id="GO:0006888">
    <property type="term" value="P:endoplasmic reticulum to Golgi vesicle-mediated transport"/>
    <property type="evidence" value="ECO:0007669"/>
    <property type="project" value="InterPro"/>
</dbReference>
<evidence type="ECO:0000256" key="1">
    <source>
        <dbReference type="ARBA" id="ARBA00004141"/>
    </source>
</evidence>
<evidence type="ECO:0000313" key="8">
    <source>
        <dbReference type="EMBL" id="GFH51115.1"/>
    </source>
</evidence>
<evidence type="ECO:0000256" key="4">
    <source>
        <dbReference type="ARBA" id="ARBA00022989"/>
    </source>
</evidence>
<dbReference type="InterPro" id="IPR007277">
    <property type="entry name" value="Svp26/Tex261"/>
</dbReference>
<reference evidence="8 9" key="1">
    <citation type="journal article" date="2021" name="Sci. Rep.">
        <title>The genome of the diatom Chaetoceros tenuissimus carries an ancient integrated fragment of an extant virus.</title>
        <authorList>
            <person name="Hongo Y."/>
            <person name="Kimura K."/>
            <person name="Takaki Y."/>
            <person name="Yoshida Y."/>
            <person name="Baba S."/>
            <person name="Kobayashi G."/>
            <person name="Nagasaki K."/>
            <person name="Hano T."/>
            <person name="Tomaru Y."/>
        </authorList>
    </citation>
    <scope>NUCLEOTIDE SEQUENCE [LARGE SCALE GENOMIC DNA]</scope>
    <source>
        <strain evidence="8 9">NIES-3715</strain>
    </source>
</reference>
<evidence type="ECO:0000256" key="5">
    <source>
        <dbReference type="ARBA" id="ARBA00023136"/>
    </source>
</evidence>
<dbReference type="Pfam" id="PF04148">
    <property type="entry name" value="Erv26"/>
    <property type="match status" value="1"/>
</dbReference>
<dbReference type="GO" id="GO:0005789">
    <property type="term" value="C:endoplasmic reticulum membrane"/>
    <property type="evidence" value="ECO:0007669"/>
    <property type="project" value="TreeGrafter"/>
</dbReference>
<feature type="compositionally biased region" description="Low complexity" evidence="6">
    <location>
        <begin position="236"/>
        <end position="268"/>
    </location>
</feature>